<organism evidence="1 2">
    <name type="scientific">Lacipirellula limnantheis</name>
    <dbReference type="NCBI Taxonomy" id="2528024"/>
    <lineage>
        <taxon>Bacteria</taxon>
        <taxon>Pseudomonadati</taxon>
        <taxon>Planctomycetota</taxon>
        <taxon>Planctomycetia</taxon>
        <taxon>Pirellulales</taxon>
        <taxon>Lacipirellulaceae</taxon>
        <taxon>Lacipirellula</taxon>
    </lineage>
</organism>
<dbReference type="EMBL" id="CP036339">
    <property type="protein sequence ID" value="QDT74494.1"/>
    <property type="molecule type" value="Genomic_DNA"/>
</dbReference>
<reference evidence="1 2" key="1">
    <citation type="submission" date="2019-02" db="EMBL/GenBank/DDBJ databases">
        <title>Deep-cultivation of Planctomycetes and their phenomic and genomic characterization uncovers novel biology.</title>
        <authorList>
            <person name="Wiegand S."/>
            <person name="Jogler M."/>
            <person name="Boedeker C."/>
            <person name="Pinto D."/>
            <person name="Vollmers J."/>
            <person name="Rivas-Marin E."/>
            <person name="Kohn T."/>
            <person name="Peeters S.H."/>
            <person name="Heuer A."/>
            <person name="Rast P."/>
            <person name="Oberbeckmann S."/>
            <person name="Bunk B."/>
            <person name="Jeske O."/>
            <person name="Meyerdierks A."/>
            <person name="Storesund J.E."/>
            <person name="Kallscheuer N."/>
            <person name="Luecker S."/>
            <person name="Lage O.M."/>
            <person name="Pohl T."/>
            <person name="Merkel B.J."/>
            <person name="Hornburger P."/>
            <person name="Mueller R.-W."/>
            <person name="Bruemmer F."/>
            <person name="Labrenz M."/>
            <person name="Spormann A.M."/>
            <person name="Op den Camp H."/>
            <person name="Overmann J."/>
            <person name="Amann R."/>
            <person name="Jetten M.S.M."/>
            <person name="Mascher T."/>
            <person name="Medema M.H."/>
            <person name="Devos D.P."/>
            <person name="Kaster A.-K."/>
            <person name="Ovreas L."/>
            <person name="Rohde M."/>
            <person name="Galperin M.Y."/>
            <person name="Jogler C."/>
        </authorList>
    </citation>
    <scope>NUCLEOTIDE SEQUENCE [LARGE SCALE GENOMIC DNA]</scope>
    <source>
        <strain evidence="1 2">I41</strain>
    </source>
</reference>
<dbReference type="AlphaFoldDB" id="A0A517U1I7"/>
<keyword evidence="2" id="KW-1185">Reference proteome</keyword>
<dbReference type="Proteomes" id="UP000317909">
    <property type="component" value="Chromosome"/>
</dbReference>
<name>A0A517U1I7_9BACT</name>
<protein>
    <submittedName>
        <fullName evidence="1">Uncharacterized protein</fullName>
    </submittedName>
</protein>
<accession>A0A517U1I7</accession>
<sequence>MLVAMTLLSAFFAYHINWMHQRRRELVAYESYHKHQSRTGDAEYKERLQTFCHPFMARLADNELPLMLRALGEAPQSYLEKEWDDEATWLRETDRLEEIFPEAVIWVEMRGGDR</sequence>
<evidence type="ECO:0000313" key="1">
    <source>
        <dbReference type="EMBL" id="QDT74494.1"/>
    </source>
</evidence>
<dbReference type="KEGG" id="llh:I41_36910"/>
<proteinExistence type="predicted"/>
<evidence type="ECO:0000313" key="2">
    <source>
        <dbReference type="Proteomes" id="UP000317909"/>
    </source>
</evidence>
<gene>
    <name evidence="1" type="ORF">I41_36910</name>
</gene>
<dbReference type="RefSeq" id="WP_145434238.1">
    <property type="nucleotide sequence ID" value="NZ_CP036339.1"/>
</dbReference>